<accession>A0A5J6GGA8</accession>
<evidence type="ECO:0000313" key="1">
    <source>
        <dbReference type="EMBL" id="QEU94143.1"/>
    </source>
</evidence>
<dbReference type="Proteomes" id="UP000325529">
    <property type="component" value="Chromosome"/>
</dbReference>
<dbReference type="EMBL" id="CP023699">
    <property type="protein sequence ID" value="QEU94143.1"/>
    <property type="molecule type" value="Genomic_DNA"/>
</dbReference>
<proteinExistence type="predicted"/>
<gene>
    <name evidence="1" type="ORF">CP970_27465</name>
</gene>
<evidence type="ECO:0000313" key="2">
    <source>
        <dbReference type="Proteomes" id="UP000325529"/>
    </source>
</evidence>
<organism evidence="1 2">
    <name type="scientific">Streptomyces kanamyceticus</name>
    <dbReference type="NCBI Taxonomy" id="1967"/>
    <lineage>
        <taxon>Bacteria</taxon>
        <taxon>Bacillati</taxon>
        <taxon>Actinomycetota</taxon>
        <taxon>Actinomycetes</taxon>
        <taxon>Kitasatosporales</taxon>
        <taxon>Streptomycetaceae</taxon>
        <taxon>Streptomyces</taxon>
    </lineage>
</organism>
<protein>
    <submittedName>
        <fullName evidence="1">Uncharacterized protein</fullName>
    </submittedName>
</protein>
<keyword evidence="2" id="KW-1185">Reference proteome</keyword>
<dbReference type="AlphaFoldDB" id="A0A5J6GGA8"/>
<name>A0A5J6GGA8_STRKN</name>
<reference evidence="1 2" key="1">
    <citation type="submission" date="2017-09" db="EMBL/GenBank/DDBJ databases">
        <authorList>
            <person name="Lee N."/>
            <person name="Cho B.-K."/>
        </authorList>
    </citation>
    <scope>NUCLEOTIDE SEQUENCE [LARGE SCALE GENOMIC DNA]</scope>
    <source>
        <strain evidence="1 2">ATCC 12853</strain>
    </source>
</reference>
<sequence>MRRERGLPPGVPPVHDDAVGLTAVEAALTGTALGSLATFSSAWYIQRATTRREHESRLWERRRGVYDEAVILMHRIGHLRDEVEETGAFPERAPGDPDPVGDMTALVARMDIYGTDELLAACERVFEALDGWNRAWGAWHTQRETNPRRSASDPRWVRFLDLVKVSREAESRAIGLLRSDVHVERPPEWWKLRERHAWRKRRRTGN</sequence>
<dbReference type="KEGG" id="ska:CP970_27465"/>